<sequence length="602" mass="66758">PTISHEFCRDFHDEFPRDRFFNYNTKAPIDQNLAHVANVTLGLIAVVNMSEVYLRQFTDPYVIRKIMKNVQEGFLDMELPNYTDAAADAIVDRYRTGIPLADVIALLPGSIDNNHVALVDVLSISALLDFYLTSQQLTMGVNINAEAAIMAEVTHAAASYMTSDFIINTVGMHYISTVHLAPFWACAIKHTTMSKNITIADVDGNAIKQCGNDLATTLPVFIVNLMYLFQSKQRDYSKIDNTTTYTLGRRRESDADYVPLVVPETFEGSALLSMDGSAWTKDHKATPQTLTETPYGYLFTPDCRNLVDTAMQQSGRNVQKYQAYLGDGLGNCAFRDSQETTPQTLCRLFMTADDMFFRSLDGTLVPLPTCSSLLTDGADAETLTLEQGNLRQVEWFMIDTTMLWRRVRIQDNTSRQIRTFLLVLNLLGATLYSISYLIILSSVATFISNSVYRPAAAQTRNSDDSVPRYSTEGPARIGILDLMQCDPADGALLHSGIMALLYLGAVGALSNIFSLGCSAKLSATEGGVVIHCVPSIPVSSRSLIFTTLSSSYWVIRISLQTRALIIEVSRILPEETKMSQLWLSYLIRDAVPDRATYLSPPD</sequence>
<feature type="transmembrane region" description="Helical" evidence="1">
    <location>
        <begin position="420"/>
        <end position="447"/>
    </location>
</feature>
<dbReference type="Proteomes" id="UP000702964">
    <property type="component" value="Unassembled WGS sequence"/>
</dbReference>
<keyword evidence="1" id="KW-1133">Transmembrane helix</keyword>
<keyword evidence="1" id="KW-0472">Membrane</keyword>
<gene>
    <name evidence="2" type="ORF">G195_011467</name>
</gene>
<evidence type="ECO:0000313" key="2">
    <source>
        <dbReference type="EMBL" id="KAF4314675.1"/>
    </source>
</evidence>
<reference evidence="2" key="2">
    <citation type="submission" date="2020-02" db="EMBL/GenBank/DDBJ databases">
        <authorList>
            <person name="Studholme D.J."/>
        </authorList>
    </citation>
    <scope>NUCLEOTIDE SEQUENCE</scope>
    <source>
        <strain evidence="2">00238/432</strain>
    </source>
</reference>
<proteinExistence type="predicted"/>
<name>A0A8J4VZ18_9STRA</name>
<organism evidence="2 3">
    <name type="scientific">Phytophthora kernoviae 00238/432</name>
    <dbReference type="NCBI Taxonomy" id="1284355"/>
    <lineage>
        <taxon>Eukaryota</taxon>
        <taxon>Sar</taxon>
        <taxon>Stramenopiles</taxon>
        <taxon>Oomycota</taxon>
        <taxon>Peronosporomycetes</taxon>
        <taxon>Peronosporales</taxon>
        <taxon>Peronosporaceae</taxon>
        <taxon>Phytophthora</taxon>
    </lineage>
</organism>
<comment type="caution">
    <text evidence="2">The sequence shown here is derived from an EMBL/GenBank/DDBJ whole genome shotgun (WGS) entry which is preliminary data.</text>
</comment>
<dbReference type="AlphaFoldDB" id="A0A8J4VZ18"/>
<protein>
    <submittedName>
        <fullName evidence="2">Uncharacterized protein</fullName>
    </submittedName>
</protein>
<dbReference type="EMBL" id="AOFI03001746">
    <property type="protein sequence ID" value="KAF4314675.1"/>
    <property type="molecule type" value="Genomic_DNA"/>
</dbReference>
<accession>A0A8J4VZ18</accession>
<keyword evidence="1" id="KW-0812">Transmembrane</keyword>
<feature type="non-terminal residue" evidence="2">
    <location>
        <position position="1"/>
    </location>
</feature>
<feature type="transmembrane region" description="Helical" evidence="1">
    <location>
        <begin position="491"/>
        <end position="513"/>
    </location>
</feature>
<evidence type="ECO:0000313" key="3">
    <source>
        <dbReference type="Proteomes" id="UP000702964"/>
    </source>
</evidence>
<reference evidence="2" key="1">
    <citation type="journal article" date="2015" name="Genom Data">
        <title>Draft genome sequences of Phytophthora kernoviae and Phytophthora ramorum lineage EU2 from Scotland.</title>
        <authorList>
            <person name="Sambles C."/>
            <person name="Schlenzig A."/>
            <person name="O'Neill P."/>
            <person name="Grant M."/>
            <person name="Studholme D.J."/>
        </authorList>
    </citation>
    <scope>NUCLEOTIDE SEQUENCE</scope>
    <source>
        <strain evidence="2">00238/432</strain>
    </source>
</reference>
<evidence type="ECO:0000256" key="1">
    <source>
        <dbReference type="SAM" id="Phobius"/>
    </source>
</evidence>